<organism evidence="2 3">
    <name type="scientific">Naegleria lovaniensis</name>
    <name type="common">Amoeba</name>
    <dbReference type="NCBI Taxonomy" id="51637"/>
    <lineage>
        <taxon>Eukaryota</taxon>
        <taxon>Discoba</taxon>
        <taxon>Heterolobosea</taxon>
        <taxon>Tetramitia</taxon>
        <taxon>Eutetramitia</taxon>
        <taxon>Vahlkampfiidae</taxon>
        <taxon>Naegleria</taxon>
    </lineage>
</organism>
<proteinExistence type="predicted"/>
<protein>
    <submittedName>
        <fullName evidence="2">Uncharacterized protein</fullName>
    </submittedName>
</protein>
<dbReference type="Proteomes" id="UP000816034">
    <property type="component" value="Unassembled WGS sequence"/>
</dbReference>
<gene>
    <name evidence="2" type="ORF">C9374_001356</name>
</gene>
<dbReference type="EMBL" id="PYSW02000012">
    <property type="protein sequence ID" value="KAG2387762.1"/>
    <property type="molecule type" value="Genomic_DNA"/>
</dbReference>
<evidence type="ECO:0000313" key="3">
    <source>
        <dbReference type="Proteomes" id="UP000816034"/>
    </source>
</evidence>
<feature type="region of interest" description="Disordered" evidence="1">
    <location>
        <begin position="100"/>
        <end position="125"/>
    </location>
</feature>
<dbReference type="GeneID" id="68093812"/>
<name>A0AA88KS49_NAELO</name>
<feature type="compositionally biased region" description="Basic and acidic residues" evidence="1">
    <location>
        <begin position="100"/>
        <end position="124"/>
    </location>
</feature>
<keyword evidence="3" id="KW-1185">Reference proteome</keyword>
<reference evidence="2 3" key="1">
    <citation type="journal article" date="2018" name="BMC Genomics">
        <title>The genome of Naegleria lovaniensis, the basis for a comparative approach to unravel pathogenicity factors of the human pathogenic amoeba N. fowleri.</title>
        <authorList>
            <person name="Liechti N."/>
            <person name="Schurch N."/>
            <person name="Bruggmann R."/>
            <person name="Wittwer M."/>
        </authorList>
    </citation>
    <scope>NUCLEOTIDE SEQUENCE [LARGE SCALE GENOMIC DNA]</scope>
    <source>
        <strain evidence="2 3">ATCC 30569</strain>
    </source>
</reference>
<evidence type="ECO:0000313" key="2">
    <source>
        <dbReference type="EMBL" id="KAG2387762.1"/>
    </source>
</evidence>
<accession>A0AA88KS49</accession>
<dbReference type="RefSeq" id="XP_044551754.1">
    <property type="nucleotide sequence ID" value="XM_044689447.1"/>
</dbReference>
<dbReference type="AlphaFoldDB" id="A0AA88KS49"/>
<evidence type="ECO:0000256" key="1">
    <source>
        <dbReference type="SAM" id="MobiDB-lite"/>
    </source>
</evidence>
<comment type="caution">
    <text evidence="2">The sequence shown here is derived from an EMBL/GenBank/DDBJ whole genome shotgun (WGS) entry which is preliminary data.</text>
</comment>
<sequence>MKRELESSIDEINRRIGMNYNCRAIKTSNYGNNNMTQKKSFSCHPKSMSQLRSYLKKTTQRVMNLFPDLYQEKLEDIQRAFMESRSGSVPFSQLWKLDKPSQHEDEMDHQNEENNTDGEKDRDIPNSITLHPLKFASSNKRIPKWKSIWNGIHPEYYKSQAITNIELFVRCGRQPQYRIWYTTWDQLFSMLSTTLENIYYFLPRVTTKERHEIMFEKLKFQALLRSSKHTVKKEFDSNVFSSICYVAYRLKSRTSTTPSNFIPTLEKLIFFFLKECREFNGSTKQLLMHEWIPNNCSLSLLLRIRHVDFEPVLIRILREYAREIRTCSPQLLAYIIDSICSTSDLNVPKYLIIIAQQQIFDTHDRFYFSQVFNMMIRCLNHSPFPMQFSKTVNSPTLSRLEHPKNNKLNALLHDFKIPPDEKDYDERNTFFKQLRTILGSTDKKARELDELEPLEHYGSFNKPKFLYH</sequence>